<gene>
    <name evidence="2" type="ORF">MNB_SV-6-449</name>
</gene>
<dbReference type="PANTHER" id="PTHR30163">
    <property type="entry name" value="MEMBRANE-BOUND LYTIC MUREIN TRANSGLYCOSYLASE B"/>
    <property type="match status" value="1"/>
</dbReference>
<dbReference type="InterPro" id="IPR011757">
    <property type="entry name" value="Lytic_transglycosylase_MltB"/>
</dbReference>
<dbReference type="PANTHER" id="PTHR30163:SF9">
    <property type="entry name" value="MEMBRANE-BOUND LYTIC MUREIN TRANSGLYCOSYLASE B"/>
    <property type="match status" value="1"/>
</dbReference>
<dbReference type="FunFam" id="1.10.8.350:FF:000001">
    <property type="entry name" value="Lytic murein transglycosylase B"/>
    <property type="match status" value="1"/>
</dbReference>
<dbReference type="GO" id="GO:0008933">
    <property type="term" value="F:peptidoglycan lytic transglycosylase activity"/>
    <property type="evidence" value="ECO:0007669"/>
    <property type="project" value="TreeGrafter"/>
</dbReference>
<reference evidence="2" key="1">
    <citation type="submission" date="2016-10" db="EMBL/GenBank/DDBJ databases">
        <authorList>
            <person name="de Groot N.N."/>
        </authorList>
    </citation>
    <scope>NUCLEOTIDE SEQUENCE</scope>
</reference>
<protein>
    <submittedName>
        <fullName evidence="2">Membrane-bound lytic murein transglycosylase B</fullName>
        <ecNumber evidence="2">3.2.1.-</ecNumber>
    </submittedName>
</protein>
<dbReference type="Gene3D" id="1.10.8.350">
    <property type="entry name" value="Bacterial muramidase"/>
    <property type="match status" value="1"/>
</dbReference>
<dbReference type="GO" id="GO:0016798">
    <property type="term" value="F:hydrolase activity, acting on glycosyl bonds"/>
    <property type="evidence" value="ECO:0007669"/>
    <property type="project" value="UniProtKB-KW"/>
</dbReference>
<dbReference type="Pfam" id="PF13406">
    <property type="entry name" value="SLT_2"/>
    <property type="match status" value="1"/>
</dbReference>
<proteinExistence type="predicted"/>
<sequence length="377" mass="44251">MQNRLLIVIYFIIVLTSNILEAKNYLSNPEVKTFIDDLVSKDKLERYELEKLFSNVEYQQTALSFYNKTIKPLPQKCTTKGGGDICRAEGSWNRYSFKILKFTHVQKGKAYMRKHKKRLNSAYKKYGVPPEYITAIIGIESFYGKNMGKYPIFDTLVTLSFEENRRDKFFKEELRAFLIMAHKEKRDPKKFKGSHAGAMGLGQFMPTNYYKVAIDFDKDGKIDLNDHDDAIGSIAKYLKESGWKRAVEVAIPVSFLGHRYRDKKTGFRYKYSQKELKRLHPKRATRYRGPVYLIKLDRGNYDELWFGTTNFYAITRYNHSDYYAMAVHQLAQKIMGRSVSQPSNRRKNIFGDTVIEYNELDNFLDSPMKKRKFIIDI</sequence>
<evidence type="ECO:0000259" key="1">
    <source>
        <dbReference type="Pfam" id="PF13406"/>
    </source>
</evidence>
<dbReference type="CDD" id="cd13399">
    <property type="entry name" value="Slt35-like"/>
    <property type="match status" value="1"/>
</dbReference>
<dbReference type="SUPFAM" id="SSF53955">
    <property type="entry name" value="Lysozyme-like"/>
    <property type="match status" value="1"/>
</dbReference>
<dbReference type="GO" id="GO:0009253">
    <property type="term" value="P:peptidoglycan catabolic process"/>
    <property type="evidence" value="ECO:0007669"/>
    <property type="project" value="TreeGrafter"/>
</dbReference>
<accession>A0A1W1B8D2</accession>
<dbReference type="EC" id="3.2.1.-" evidence="2"/>
<feature type="domain" description="Transglycosylase SLT" evidence="1">
    <location>
        <begin position="29"/>
        <end position="332"/>
    </location>
</feature>
<keyword evidence="2" id="KW-0326">Glycosidase</keyword>
<dbReference type="AlphaFoldDB" id="A0A1W1B8D2"/>
<dbReference type="NCBIfam" id="TIGR02282">
    <property type="entry name" value="MltB"/>
    <property type="match status" value="1"/>
</dbReference>
<organism evidence="2">
    <name type="scientific">hydrothermal vent metagenome</name>
    <dbReference type="NCBI Taxonomy" id="652676"/>
    <lineage>
        <taxon>unclassified sequences</taxon>
        <taxon>metagenomes</taxon>
        <taxon>ecological metagenomes</taxon>
    </lineage>
</organism>
<dbReference type="InterPro" id="IPR023346">
    <property type="entry name" value="Lysozyme-like_dom_sf"/>
</dbReference>
<dbReference type="InterPro" id="IPR043426">
    <property type="entry name" value="MltB-like"/>
</dbReference>
<dbReference type="EMBL" id="FPHC01000001">
    <property type="protein sequence ID" value="SFV49766.1"/>
    <property type="molecule type" value="Genomic_DNA"/>
</dbReference>
<dbReference type="InterPro" id="IPR031304">
    <property type="entry name" value="SLT_2"/>
</dbReference>
<evidence type="ECO:0000313" key="2">
    <source>
        <dbReference type="EMBL" id="SFV49766.1"/>
    </source>
</evidence>
<name>A0A1W1B8D2_9ZZZZ</name>
<keyword evidence="2" id="KW-0378">Hydrolase</keyword>
<dbReference type="Gene3D" id="1.10.530.10">
    <property type="match status" value="1"/>
</dbReference>